<dbReference type="Proteomes" id="UP001487740">
    <property type="component" value="Unassembled WGS sequence"/>
</dbReference>
<dbReference type="PANTHER" id="PTHR21686:SF12">
    <property type="entry name" value="DEOXYNUCLEOTIDYLTRANSFERASE TERMINAL-INTERACTING PROTEIN 2"/>
    <property type="match status" value="1"/>
</dbReference>
<dbReference type="InterPro" id="IPR011990">
    <property type="entry name" value="TPR-like_helical_dom_sf"/>
</dbReference>
<dbReference type="InterPro" id="IPR039883">
    <property type="entry name" value="Fcf2/DNTTIP2"/>
</dbReference>
<organism evidence="6 7">
    <name type="scientific">Scylla paramamosain</name>
    <name type="common">Mud crab</name>
    <dbReference type="NCBI Taxonomy" id="85552"/>
    <lineage>
        <taxon>Eukaryota</taxon>
        <taxon>Metazoa</taxon>
        <taxon>Ecdysozoa</taxon>
        <taxon>Arthropoda</taxon>
        <taxon>Crustacea</taxon>
        <taxon>Multicrustacea</taxon>
        <taxon>Malacostraca</taxon>
        <taxon>Eumalacostraca</taxon>
        <taxon>Eucarida</taxon>
        <taxon>Decapoda</taxon>
        <taxon>Pleocyemata</taxon>
        <taxon>Brachyura</taxon>
        <taxon>Eubrachyura</taxon>
        <taxon>Portunoidea</taxon>
        <taxon>Portunidae</taxon>
        <taxon>Portuninae</taxon>
        <taxon>Scylla</taxon>
    </lineage>
</organism>
<dbReference type="Gene3D" id="1.25.40.10">
    <property type="entry name" value="Tetratricopeptide repeat domain"/>
    <property type="match status" value="1"/>
</dbReference>
<evidence type="ECO:0000256" key="2">
    <source>
        <dbReference type="ARBA" id="ARBA00023242"/>
    </source>
</evidence>
<feature type="domain" description="Fcf2 pre-rRNA processing C-terminal" evidence="5">
    <location>
        <begin position="1077"/>
        <end position="1169"/>
    </location>
</feature>
<keyword evidence="2" id="KW-0539">Nucleus</keyword>
<keyword evidence="7" id="KW-1185">Reference proteome</keyword>
<evidence type="ECO:0000256" key="1">
    <source>
        <dbReference type="ARBA" id="ARBA00004604"/>
    </source>
</evidence>
<comment type="subcellular location">
    <subcellularLocation>
        <location evidence="1">Nucleus</location>
        <location evidence="1">Nucleolus</location>
    </subcellularLocation>
</comment>
<evidence type="ECO:0000313" key="6">
    <source>
        <dbReference type="EMBL" id="KAK8387313.1"/>
    </source>
</evidence>
<evidence type="ECO:0000259" key="4">
    <source>
        <dbReference type="Pfam" id="PF08640"/>
    </source>
</evidence>
<evidence type="ECO:0000256" key="3">
    <source>
        <dbReference type="SAM" id="MobiDB-lite"/>
    </source>
</evidence>
<proteinExistence type="predicted"/>
<feature type="compositionally biased region" description="Basic and acidic residues" evidence="3">
    <location>
        <begin position="571"/>
        <end position="586"/>
    </location>
</feature>
<feature type="compositionally biased region" description="Acidic residues" evidence="3">
    <location>
        <begin position="353"/>
        <end position="523"/>
    </location>
</feature>
<protein>
    <submittedName>
        <fullName evidence="6">Uncharacterized protein</fullName>
    </submittedName>
</protein>
<dbReference type="GO" id="GO:0006396">
    <property type="term" value="P:RNA processing"/>
    <property type="evidence" value="ECO:0007669"/>
    <property type="project" value="InterPro"/>
</dbReference>
<feature type="region of interest" description="Disordered" evidence="3">
    <location>
        <begin position="1015"/>
        <end position="1034"/>
    </location>
</feature>
<sequence>MTIGGGGVGGGPTELSTNPDRRITAIGVEDLERLGILTSKEVKKLIQKRREFEYRLARRSKKKIDFVNYINYEKKLIELISIRRKQFGVNEKKHLIETSIAHRVLKYARLLTRLWPSHLDTWALRITFSQFIGWKEEISSAYRQQVKFHGNCESVWISWAKWEIEERQNFDKAREILLSKAPLYHPKSQLLKREMFRLELLYVEMLFNNVKHKNIAGLEEVIAENRGKVLKCAVAQTVYLHAVNTLPEPELYLQLYQVADKFPFAHELREEIYRDLCTKFPGAECLWKLRAQRLISGLGEAKTELLDSAITNKENNDVENEGDPAESTDKLIEKGGKRKDTEIEAKKEGHEESNEEEEEEADEEEGEDSGVEEEEDEMEESNNEEESVMKGDDDDDEKEEESGNEEEDEEVEGEESDAENEEVEEEEDEMEESSNEEESVMKGDDDDDEKEEESGNEEEDEEVEGEESAAENEEVEEEEDEMEESSNEEESVMKVDDDDEEEEESGNEDEEDDNSEDMEEEEVENKNSDKIQEKDTPHSKESSSECEAEKNTREIKSTICVETIAKDVQDEAAAEEVKQESHDPKLDLSTPAEKLDPKGKLALFLSIFDKAMEVVGGKFVNTYIDELLPLLHQCWGMPDMTTTIYKTLLKLFEQHTAQLSPLHFYIWYQVLCQQPEDKHKAQAVLERGVQQHPAASHLQQELACCIVREADDDTQIMKEFKKVGPLLKGESGLVAWKEFAKHLCKDSNKLKLFKAAMDHEDQTVARGMRVLHLQDTGLQEGIAGARKLYQKLKWRPPFCAHLQAQMVELELAQVTVNAEAVREVFNISIQQQGSSNPGMWLAYVHFEKKHGNPLRAGGLLTRAEKELEAQKANVFHELNLIVQDILKKGAASVGNEHSDRFFIEKSEDEESQSKEDVEPRPALASLFEEELTLSYTPNNERTAFFSALHSVERKLKKGDKPVQADDGRAWEKVLELLLDHKISLDIQEVKVETALTAEADKSVIKKRVKPRFRQKYRPTDQLNPGERKSGRTVNDDDIEKILASSEVLKPDFMKKTCLTPYFVSKKKAKEIRKKESEKTKGPGWFNMKAPELTEEAKRDLEVLQMRSVLDPKRHYKNDMKVLPKYFQLAEVVDSPVDFYSSRVPKKQRKRTMAEEIMHDEEALRYQKKKYTEIIAAKQKKQFKHPSVLRKKKTKNVSKKK</sequence>
<dbReference type="Pfam" id="PF08640">
    <property type="entry name" value="U3_assoc_6"/>
    <property type="match status" value="1"/>
</dbReference>
<feature type="region of interest" description="Disordered" evidence="3">
    <location>
        <begin position="571"/>
        <end position="592"/>
    </location>
</feature>
<feature type="domain" description="U3 small nucleolar RNA-associated protein 6 N-terminal" evidence="4">
    <location>
        <begin position="28"/>
        <end position="103"/>
    </location>
</feature>
<accession>A0AAW0THX2</accession>
<dbReference type="SMART" id="SM00386">
    <property type="entry name" value="HAT"/>
    <property type="match status" value="4"/>
</dbReference>
<evidence type="ECO:0000313" key="7">
    <source>
        <dbReference type="Proteomes" id="UP001487740"/>
    </source>
</evidence>
<dbReference type="InterPro" id="IPR003107">
    <property type="entry name" value="HAT"/>
</dbReference>
<feature type="compositionally biased region" description="Basic and acidic residues" evidence="3">
    <location>
        <begin position="524"/>
        <end position="551"/>
    </location>
</feature>
<dbReference type="AlphaFoldDB" id="A0AAW0THX2"/>
<feature type="region of interest" description="Disordered" evidence="3">
    <location>
        <begin position="312"/>
        <end position="551"/>
    </location>
</feature>
<reference evidence="6 7" key="1">
    <citation type="submission" date="2023-03" db="EMBL/GenBank/DDBJ databases">
        <title>High-quality genome of Scylla paramamosain provides insights in environmental adaptation.</title>
        <authorList>
            <person name="Zhang L."/>
        </authorList>
    </citation>
    <scope>NUCLEOTIDE SEQUENCE [LARGE SCALE GENOMIC DNA]</scope>
    <source>
        <strain evidence="6">LZ_2023a</strain>
        <tissue evidence="6">Muscle</tissue>
    </source>
</reference>
<comment type="caution">
    <text evidence="6">The sequence shown here is derived from an EMBL/GenBank/DDBJ whole genome shotgun (WGS) entry which is preliminary data.</text>
</comment>
<name>A0AAW0THX2_SCYPA</name>
<feature type="region of interest" description="Disordered" evidence="3">
    <location>
        <begin position="1181"/>
        <end position="1200"/>
    </location>
</feature>
<dbReference type="GO" id="GO:0005730">
    <property type="term" value="C:nucleolus"/>
    <property type="evidence" value="ECO:0007669"/>
    <property type="project" value="UniProtKB-SubCell"/>
</dbReference>
<dbReference type="InterPro" id="IPR014810">
    <property type="entry name" value="Fcf2_C"/>
</dbReference>
<dbReference type="InterPro" id="IPR055347">
    <property type="entry name" value="UTP6_N"/>
</dbReference>
<gene>
    <name evidence="6" type="ORF">O3P69_018121</name>
</gene>
<feature type="compositionally biased region" description="Acidic residues" evidence="3">
    <location>
        <begin position="317"/>
        <end position="326"/>
    </location>
</feature>
<feature type="compositionally biased region" description="Basic and acidic residues" evidence="3">
    <location>
        <begin position="327"/>
        <end position="352"/>
    </location>
</feature>
<dbReference type="Pfam" id="PF08698">
    <property type="entry name" value="Fcf2"/>
    <property type="match status" value="1"/>
</dbReference>
<dbReference type="PANTHER" id="PTHR21686">
    <property type="entry name" value="DEOXYNUCLEOTIDYLTRANSFERASE TERMINAL-INTERACTING PROTEIN 2"/>
    <property type="match status" value="1"/>
</dbReference>
<dbReference type="SUPFAM" id="SSF48452">
    <property type="entry name" value="TPR-like"/>
    <property type="match status" value="1"/>
</dbReference>
<evidence type="ECO:0000259" key="5">
    <source>
        <dbReference type="Pfam" id="PF08698"/>
    </source>
</evidence>
<dbReference type="EMBL" id="JARAKH010000030">
    <property type="protein sequence ID" value="KAK8387313.1"/>
    <property type="molecule type" value="Genomic_DNA"/>
</dbReference>
<dbReference type="GO" id="GO:0003723">
    <property type="term" value="F:RNA binding"/>
    <property type="evidence" value="ECO:0007669"/>
    <property type="project" value="TreeGrafter"/>
</dbReference>